<dbReference type="GO" id="GO:0071074">
    <property type="term" value="F:eukaryotic initiation factor eIF2 binding"/>
    <property type="evidence" value="ECO:0007669"/>
    <property type="project" value="TreeGrafter"/>
</dbReference>
<evidence type="ECO:0000256" key="3">
    <source>
        <dbReference type="ARBA" id="ARBA00022540"/>
    </source>
</evidence>
<dbReference type="InterPro" id="IPR002735">
    <property type="entry name" value="Transl_init_fac_IF2/IF5_dom"/>
</dbReference>
<dbReference type="PANTHER" id="PTHR23001">
    <property type="entry name" value="EUKARYOTIC TRANSLATION INITIATION FACTOR"/>
    <property type="match status" value="1"/>
</dbReference>
<keyword evidence="4" id="KW-0547">Nucleotide-binding</keyword>
<dbReference type="GO" id="GO:0005525">
    <property type="term" value="F:GTP binding"/>
    <property type="evidence" value="ECO:0007669"/>
    <property type="project" value="UniProtKB-KW"/>
</dbReference>
<dbReference type="GO" id="GO:0005829">
    <property type="term" value="C:cytosol"/>
    <property type="evidence" value="ECO:0007669"/>
    <property type="project" value="TreeGrafter"/>
</dbReference>
<dbReference type="Gene3D" id="1.25.40.180">
    <property type="match status" value="1"/>
</dbReference>
<dbReference type="InterPro" id="IPR045196">
    <property type="entry name" value="IF2/IF5"/>
</dbReference>
<dbReference type="InterPro" id="IPR016190">
    <property type="entry name" value="Transl_init_fac_IF2/IF5_Zn-bd"/>
</dbReference>
<dbReference type="CDD" id="cd11561">
    <property type="entry name" value="W2_eIF5"/>
    <property type="match status" value="1"/>
</dbReference>
<evidence type="ECO:0000313" key="8">
    <source>
        <dbReference type="EMBL" id="CAD7224608.1"/>
    </source>
</evidence>
<dbReference type="SUPFAM" id="SSF100966">
    <property type="entry name" value="Translation initiation factor 2 beta, aIF2beta, N-terminal domain"/>
    <property type="match status" value="1"/>
</dbReference>
<dbReference type="InterPro" id="IPR016024">
    <property type="entry name" value="ARM-type_fold"/>
</dbReference>
<proteinExistence type="inferred from homology"/>
<dbReference type="AlphaFoldDB" id="A0A7R8W857"/>
<dbReference type="SUPFAM" id="SSF75689">
    <property type="entry name" value="Zinc-binding domain of translation initiation factor 2 beta"/>
    <property type="match status" value="1"/>
</dbReference>
<dbReference type="OrthoDB" id="10250831at2759"/>
<dbReference type="SMART" id="SM00653">
    <property type="entry name" value="eIF2B_5"/>
    <property type="match status" value="1"/>
</dbReference>
<feature type="region of interest" description="Disordered" evidence="7">
    <location>
        <begin position="144"/>
        <end position="212"/>
    </location>
</feature>
<dbReference type="FunFam" id="3.30.30.170:FF:000002">
    <property type="entry name" value="Eukaryotic translation initiation factor 5"/>
    <property type="match status" value="1"/>
</dbReference>
<dbReference type="FunFam" id="2.20.25.350:FF:000001">
    <property type="entry name" value="Eukaryotic translation initiation factor 5"/>
    <property type="match status" value="1"/>
</dbReference>
<evidence type="ECO:0000256" key="7">
    <source>
        <dbReference type="SAM" id="MobiDB-lite"/>
    </source>
</evidence>
<reference evidence="8" key="1">
    <citation type="submission" date="2020-11" db="EMBL/GenBank/DDBJ databases">
        <authorList>
            <person name="Tran Van P."/>
        </authorList>
    </citation>
    <scope>NUCLEOTIDE SEQUENCE</scope>
</reference>
<keyword evidence="5" id="KW-0648">Protein biosynthesis</keyword>
<feature type="compositionally biased region" description="Acidic residues" evidence="7">
    <location>
        <begin position="188"/>
        <end position="200"/>
    </location>
</feature>
<comment type="similarity">
    <text evidence="1">Belongs to the eIF-2-beta/eIF-5 family.</text>
</comment>
<dbReference type="Pfam" id="PF01873">
    <property type="entry name" value="eIF-5_eIF-2B"/>
    <property type="match status" value="1"/>
</dbReference>
<dbReference type="PROSITE" id="PS51363">
    <property type="entry name" value="W2"/>
    <property type="match status" value="1"/>
</dbReference>
<dbReference type="GO" id="GO:0003743">
    <property type="term" value="F:translation initiation factor activity"/>
    <property type="evidence" value="ECO:0007669"/>
    <property type="project" value="UniProtKB-KW"/>
</dbReference>
<keyword evidence="3" id="KW-0396">Initiation factor</keyword>
<dbReference type="InterPro" id="IPR003307">
    <property type="entry name" value="W2_domain"/>
</dbReference>
<evidence type="ECO:0000256" key="6">
    <source>
        <dbReference type="ARBA" id="ARBA00023134"/>
    </source>
</evidence>
<gene>
    <name evidence="8" type="ORF">CTOB1V02_LOCUS2565</name>
</gene>
<dbReference type="GO" id="GO:0005092">
    <property type="term" value="F:GDP-dissociation inhibitor activity"/>
    <property type="evidence" value="ECO:0007669"/>
    <property type="project" value="TreeGrafter"/>
</dbReference>
<evidence type="ECO:0000256" key="2">
    <source>
        <dbReference type="ARBA" id="ARBA00018059"/>
    </source>
</evidence>
<name>A0A7R8W857_9CRUS</name>
<evidence type="ECO:0000256" key="1">
    <source>
        <dbReference type="ARBA" id="ARBA00010397"/>
    </source>
</evidence>
<evidence type="ECO:0000256" key="4">
    <source>
        <dbReference type="ARBA" id="ARBA00022741"/>
    </source>
</evidence>
<dbReference type="SMART" id="SM00515">
    <property type="entry name" value="eIF5C"/>
    <property type="match status" value="1"/>
</dbReference>
<organism evidence="8">
    <name type="scientific">Cyprideis torosa</name>
    <dbReference type="NCBI Taxonomy" id="163714"/>
    <lineage>
        <taxon>Eukaryota</taxon>
        <taxon>Metazoa</taxon>
        <taxon>Ecdysozoa</taxon>
        <taxon>Arthropoda</taxon>
        <taxon>Crustacea</taxon>
        <taxon>Oligostraca</taxon>
        <taxon>Ostracoda</taxon>
        <taxon>Podocopa</taxon>
        <taxon>Podocopida</taxon>
        <taxon>Cytherocopina</taxon>
        <taxon>Cytheroidea</taxon>
        <taxon>Cytherideidae</taxon>
        <taxon>Cyprideis</taxon>
    </lineage>
</organism>
<sequence>MAGTYNVNRSVTDPFYRYKMPRIISKVEGKGNGIKTVIPNMADIAKALGRPPTYPTKYFGCELGAQVQFDFKNERYIVNGSHDSGKLQQLLDGFIRKFVLCPSCENPETVYTVQAKKGIVTSRCKACGNSSTLDLSHRLTTFILKNPPDAPLGSTGASLSKKDKKKGKVEKGTGVARNGSSPTKKTEGEEEEEACDDDEVSAGGGDQSGYKDATERLIVQDEEEEEVNEDDWGEDATEEAARQRINELTEGVKNLATCDDLERSEKERADILYSFIKEKRDQGQLSKAGVDKEILAEGERLDIKDKVALVLAELLLSENILKELKQHNKVFLRATIGNDRAQRYLMRGVEMVIAAHRETLIPKVPHVLKQLYDQDIVEEDVFTEWGKKPSKKSRIEYDERARVTQLKEMPVNDSPAKQATAGVIAAAGDQADDDIDIDDI</sequence>
<dbReference type="EMBL" id="OB660407">
    <property type="protein sequence ID" value="CAD7224608.1"/>
    <property type="molecule type" value="Genomic_DNA"/>
</dbReference>
<evidence type="ECO:0000256" key="5">
    <source>
        <dbReference type="ARBA" id="ARBA00022917"/>
    </source>
</evidence>
<keyword evidence="6" id="KW-0342">GTP-binding</keyword>
<accession>A0A7R8W857</accession>
<dbReference type="SUPFAM" id="SSF48371">
    <property type="entry name" value="ARM repeat"/>
    <property type="match status" value="1"/>
</dbReference>
<dbReference type="GO" id="GO:0001732">
    <property type="term" value="P:formation of cytoplasmic translation initiation complex"/>
    <property type="evidence" value="ECO:0007669"/>
    <property type="project" value="TreeGrafter"/>
</dbReference>
<dbReference type="Gene3D" id="2.20.25.350">
    <property type="match status" value="1"/>
</dbReference>
<dbReference type="Gene3D" id="3.30.30.170">
    <property type="match status" value="1"/>
</dbReference>
<dbReference type="PANTHER" id="PTHR23001:SF7">
    <property type="entry name" value="EUKARYOTIC TRANSLATION INITIATION FACTOR 5"/>
    <property type="match status" value="1"/>
</dbReference>
<dbReference type="InterPro" id="IPR016189">
    <property type="entry name" value="Transl_init_fac_IF2/IF5_N"/>
</dbReference>
<protein>
    <recommendedName>
        <fullName evidence="2">Eukaryotic translation initiation factor 5</fullName>
    </recommendedName>
</protein>
<dbReference type="Pfam" id="PF02020">
    <property type="entry name" value="W2"/>
    <property type="match status" value="1"/>
</dbReference>